<feature type="region of interest" description="Disordered" evidence="1">
    <location>
        <begin position="1"/>
        <end position="32"/>
    </location>
</feature>
<dbReference type="PANTHER" id="PTHR46386">
    <property type="entry name" value="NUCLEAR BODY PROTEIN SP140"/>
    <property type="match status" value="1"/>
</dbReference>
<keyword evidence="3" id="KW-1185">Reference proteome</keyword>
<evidence type="ECO:0000259" key="2">
    <source>
        <dbReference type="PROSITE" id="PS50864"/>
    </source>
</evidence>
<dbReference type="PANTHER" id="PTHR46386:SF1">
    <property type="entry name" value="NUCLEAR BODY PROTEIN SP140-LIKE PROTEIN"/>
    <property type="match status" value="1"/>
</dbReference>
<gene>
    <name evidence="4" type="primary">LOC106144190</name>
</gene>
<protein>
    <submittedName>
        <fullName evidence="4">Nuclear autoantigen Sp-100-like</fullName>
    </submittedName>
</protein>
<dbReference type="InterPro" id="IPR000770">
    <property type="entry name" value="SAND_dom"/>
</dbReference>
<proteinExistence type="predicted"/>
<organism evidence="3 4">
    <name type="scientific">Microtus ochrogaster</name>
    <name type="common">Prairie vole</name>
    <dbReference type="NCBI Taxonomy" id="79684"/>
    <lineage>
        <taxon>Eukaryota</taxon>
        <taxon>Metazoa</taxon>
        <taxon>Chordata</taxon>
        <taxon>Craniata</taxon>
        <taxon>Vertebrata</taxon>
        <taxon>Euteleostomi</taxon>
        <taxon>Mammalia</taxon>
        <taxon>Eutheria</taxon>
        <taxon>Euarchontoglires</taxon>
        <taxon>Glires</taxon>
        <taxon>Rodentia</taxon>
        <taxon>Myomorpha</taxon>
        <taxon>Muroidea</taxon>
        <taxon>Cricetidae</taxon>
        <taxon>Arvicolinae</taxon>
        <taxon>Microtus</taxon>
    </lineage>
</organism>
<dbReference type="Pfam" id="PF01342">
    <property type="entry name" value="SAND"/>
    <property type="match status" value="1"/>
</dbReference>
<feature type="compositionally biased region" description="Basic and acidic residues" evidence="1">
    <location>
        <begin position="156"/>
        <end position="165"/>
    </location>
</feature>
<feature type="domain" description="SAND" evidence="2">
    <location>
        <begin position="23"/>
        <end position="104"/>
    </location>
</feature>
<dbReference type="InterPro" id="IPR043563">
    <property type="entry name" value="Sp110/Sp140/Sp140L-like"/>
</dbReference>
<dbReference type="SMART" id="SM00258">
    <property type="entry name" value="SAND"/>
    <property type="match status" value="1"/>
</dbReference>
<name>A0ABM1ARW6_MICOH</name>
<accession>A0ABM1ARW6</accession>
<evidence type="ECO:0000313" key="3">
    <source>
        <dbReference type="Proteomes" id="UP000694915"/>
    </source>
</evidence>
<dbReference type="RefSeq" id="XP_013207146.1">
    <property type="nucleotide sequence ID" value="XM_013351692.2"/>
</dbReference>
<reference evidence="4" key="1">
    <citation type="submission" date="2025-08" db="UniProtKB">
        <authorList>
            <consortium name="RefSeq"/>
        </authorList>
    </citation>
    <scope>IDENTIFICATION</scope>
</reference>
<dbReference type="SUPFAM" id="SSF63763">
    <property type="entry name" value="SAND domain-like"/>
    <property type="match status" value="1"/>
</dbReference>
<feature type="region of interest" description="Disordered" evidence="1">
    <location>
        <begin position="102"/>
        <end position="165"/>
    </location>
</feature>
<evidence type="ECO:0000313" key="4">
    <source>
        <dbReference type="RefSeq" id="XP_013207146.1"/>
    </source>
</evidence>
<dbReference type="InterPro" id="IPR010919">
    <property type="entry name" value="SAND-like_dom_sf"/>
</dbReference>
<feature type="compositionally biased region" description="Polar residues" evidence="1">
    <location>
        <begin position="133"/>
        <end position="142"/>
    </location>
</feature>
<dbReference type="Gene3D" id="3.10.390.10">
    <property type="entry name" value="SAND domain-like"/>
    <property type="match status" value="1"/>
</dbReference>
<evidence type="ECO:0000256" key="1">
    <source>
        <dbReference type="SAM" id="MobiDB-lite"/>
    </source>
</evidence>
<dbReference type="GeneID" id="106144190"/>
<sequence length="165" mass="18727">MSDTDSSSTKKRQRRTSPRDPRQNDVDFNLPELPVTCGSAKGTLYREIFKKGTHEKSIRSETGEWLTLRKFEIRGDHEKSKNWKKSIQCFGWTLGYLIEKGSLPNPPMMKEKARRPGMCGNDNRVHERATQGYAGSTPSVLHTTEERGLSRPPGAHADKQNQEQA</sequence>
<dbReference type="PROSITE" id="PS50864">
    <property type="entry name" value="SAND"/>
    <property type="match status" value="1"/>
</dbReference>
<dbReference type="Proteomes" id="UP000694915">
    <property type="component" value="Linkage group LG4"/>
</dbReference>